<evidence type="ECO:0000313" key="1">
    <source>
        <dbReference type="EMBL" id="RBP66710.1"/>
    </source>
</evidence>
<gene>
    <name evidence="1" type="ORF">DES36_10591</name>
</gene>
<protein>
    <submittedName>
        <fullName evidence="1">Uncharacterized protein</fullName>
    </submittedName>
</protein>
<dbReference type="Proteomes" id="UP000253490">
    <property type="component" value="Unassembled WGS sequence"/>
</dbReference>
<organism evidence="1 2">
    <name type="scientific">Alkalibaculum bacchi</name>
    <dbReference type="NCBI Taxonomy" id="645887"/>
    <lineage>
        <taxon>Bacteria</taxon>
        <taxon>Bacillati</taxon>
        <taxon>Bacillota</taxon>
        <taxon>Clostridia</taxon>
        <taxon>Eubacteriales</taxon>
        <taxon>Eubacteriaceae</taxon>
        <taxon>Alkalibaculum</taxon>
    </lineage>
</organism>
<evidence type="ECO:0000313" key="2">
    <source>
        <dbReference type="Proteomes" id="UP000253490"/>
    </source>
</evidence>
<dbReference type="RefSeq" id="WP_113920143.1">
    <property type="nucleotide sequence ID" value="NZ_QNRX01000005.1"/>
</dbReference>
<comment type="caution">
    <text evidence="1">The sequence shown here is derived from an EMBL/GenBank/DDBJ whole genome shotgun (WGS) entry which is preliminary data.</text>
</comment>
<sequence>MYVKNIQIIKDYFLNAGITPKALETLIPKRIETEVVSMEEIFEYIMEPERMENVKTIDSDPEFARWSDGKELFM</sequence>
<reference evidence="1 2" key="1">
    <citation type="submission" date="2018-06" db="EMBL/GenBank/DDBJ databases">
        <title>Genomic Encyclopedia of Type Strains, Phase IV (KMG-IV): sequencing the most valuable type-strain genomes for metagenomic binning, comparative biology and taxonomic classification.</title>
        <authorList>
            <person name="Goeker M."/>
        </authorList>
    </citation>
    <scope>NUCLEOTIDE SEQUENCE [LARGE SCALE GENOMIC DNA]</scope>
    <source>
        <strain evidence="1 2">DSM 22112</strain>
    </source>
</reference>
<proteinExistence type="predicted"/>
<name>A0A366IB98_9FIRM</name>
<accession>A0A366IB98</accession>
<dbReference type="AlphaFoldDB" id="A0A366IB98"/>
<dbReference type="EMBL" id="QNRX01000005">
    <property type="protein sequence ID" value="RBP66710.1"/>
    <property type="molecule type" value="Genomic_DNA"/>
</dbReference>
<keyword evidence="2" id="KW-1185">Reference proteome</keyword>